<dbReference type="InterPro" id="IPR050807">
    <property type="entry name" value="TransReg_Diox_bact_type"/>
</dbReference>
<dbReference type="SUPFAM" id="SSF51182">
    <property type="entry name" value="RmlC-like cupins"/>
    <property type="match status" value="1"/>
</dbReference>
<dbReference type="Gene3D" id="1.10.260.40">
    <property type="entry name" value="lambda repressor-like DNA-binding domains"/>
    <property type="match status" value="1"/>
</dbReference>
<evidence type="ECO:0000256" key="1">
    <source>
        <dbReference type="ARBA" id="ARBA00023125"/>
    </source>
</evidence>
<dbReference type="Gene3D" id="2.60.120.10">
    <property type="entry name" value="Jelly Rolls"/>
    <property type="match status" value="1"/>
</dbReference>
<dbReference type="PROSITE" id="PS50943">
    <property type="entry name" value="HTH_CROC1"/>
    <property type="match status" value="1"/>
</dbReference>
<accession>A0A3G1KR58</accession>
<dbReference type="GO" id="GO:0003700">
    <property type="term" value="F:DNA-binding transcription factor activity"/>
    <property type="evidence" value="ECO:0007669"/>
    <property type="project" value="TreeGrafter"/>
</dbReference>
<evidence type="ECO:0000313" key="3">
    <source>
        <dbReference type="EMBL" id="ATW24941.1"/>
    </source>
</evidence>
<dbReference type="Pfam" id="PF01381">
    <property type="entry name" value="HTH_3"/>
    <property type="match status" value="1"/>
</dbReference>
<evidence type="ECO:0000259" key="2">
    <source>
        <dbReference type="PROSITE" id="PS50943"/>
    </source>
</evidence>
<dbReference type="InterPro" id="IPR001387">
    <property type="entry name" value="Cro/C1-type_HTH"/>
</dbReference>
<dbReference type="PANTHER" id="PTHR46797:SF1">
    <property type="entry name" value="METHYLPHOSPHONATE SYNTHASE"/>
    <property type="match status" value="1"/>
</dbReference>
<evidence type="ECO:0000313" key="4">
    <source>
        <dbReference type="Proteomes" id="UP000323521"/>
    </source>
</evidence>
<name>A0A3G1KR58_FORW1</name>
<dbReference type="InterPro" id="IPR010982">
    <property type="entry name" value="Lambda_DNA-bd_dom_sf"/>
</dbReference>
<keyword evidence="1" id="KW-0238">DNA-binding</keyword>
<protein>
    <recommendedName>
        <fullName evidence="2">HTH cro/C1-type domain-containing protein</fullName>
    </recommendedName>
</protein>
<proteinExistence type="predicted"/>
<reference evidence="3 4" key="1">
    <citation type="submission" date="2016-10" db="EMBL/GenBank/DDBJ databases">
        <title>Complete Genome Sequence of Peptococcaceae strain DCMF.</title>
        <authorList>
            <person name="Edwards R.J."/>
            <person name="Holland S.I."/>
            <person name="Deshpande N.P."/>
            <person name="Wong Y.K."/>
            <person name="Ertan H."/>
            <person name="Manefield M."/>
            <person name="Russell T.L."/>
            <person name="Lee M.J."/>
        </authorList>
    </citation>
    <scope>NUCLEOTIDE SEQUENCE [LARGE SCALE GENOMIC DNA]</scope>
    <source>
        <strain evidence="3 4">DCMF</strain>
    </source>
</reference>
<dbReference type="GO" id="GO:0005829">
    <property type="term" value="C:cytosol"/>
    <property type="evidence" value="ECO:0007669"/>
    <property type="project" value="TreeGrafter"/>
</dbReference>
<dbReference type="GO" id="GO:0003677">
    <property type="term" value="F:DNA binding"/>
    <property type="evidence" value="ECO:0007669"/>
    <property type="project" value="UniProtKB-KW"/>
</dbReference>
<dbReference type="Proteomes" id="UP000323521">
    <property type="component" value="Chromosome"/>
</dbReference>
<gene>
    <name evidence="3" type="ORF">DCMF_09295</name>
</gene>
<dbReference type="Pfam" id="PF07883">
    <property type="entry name" value="Cupin_2"/>
    <property type="match status" value="1"/>
</dbReference>
<dbReference type="KEGG" id="fwa:DCMF_09295"/>
<dbReference type="AlphaFoldDB" id="A0A3G1KR58"/>
<dbReference type="PANTHER" id="PTHR46797">
    <property type="entry name" value="HTH-TYPE TRANSCRIPTIONAL REGULATOR"/>
    <property type="match status" value="1"/>
</dbReference>
<dbReference type="SMART" id="SM00530">
    <property type="entry name" value="HTH_XRE"/>
    <property type="match status" value="1"/>
</dbReference>
<dbReference type="CDD" id="cd00093">
    <property type="entry name" value="HTH_XRE"/>
    <property type="match status" value="1"/>
</dbReference>
<dbReference type="CDD" id="cd02209">
    <property type="entry name" value="cupin_XRE_C"/>
    <property type="match status" value="1"/>
</dbReference>
<dbReference type="InterPro" id="IPR013096">
    <property type="entry name" value="Cupin_2"/>
</dbReference>
<dbReference type="SUPFAM" id="SSF47413">
    <property type="entry name" value="lambda repressor-like DNA-binding domains"/>
    <property type="match status" value="1"/>
</dbReference>
<dbReference type="OrthoDB" id="371153at2"/>
<feature type="domain" description="HTH cro/C1-type" evidence="2">
    <location>
        <begin position="10"/>
        <end position="64"/>
    </location>
</feature>
<dbReference type="RefSeq" id="WP_148134177.1">
    <property type="nucleotide sequence ID" value="NZ_CP017634.1"/>
</dbReference>
<keyword evidence="4" id="KW-1185">Reference proteome</keyword>
<dbReference type="InterPro" id="IPR014710">
    <property type="entry name" value="RmlC-like_jellyroll"/>
</dbReference>
<sequence>MVSKITGGRIRQIRKGKNISIVELASIVGVSKSLISQVERGDIFPSLQTLEKIADALEVEITEFFKIESPKITEEDIVVRGNNRKKITMPNSSMVYYMLTPTLRKSLEFLIIEIPPNSVKEESEIETFKHDGEEYFLVLEGQLELVVGNHKYSLNAGDSGCFDSSHGHVWRNNSSKKGSFLIAATSPKL</sequence>
<organism evidence="3 4">
    <name type="scientific">Formimonas warabiya</name>
    <dbReference type="NCBI Taxonomy" id="1761012"/>
    <lineage>
        <taxon>Bacteria</taxon>
        <taxon>Bacillati</taxon>
        <taxon>Bacillota</taxon>
        <taxon>Clostridia</taxon>
        <taxon>Eubacteriales</taxon>
        <taxon>Peptococcaceae</taxon>
        <taxon>Candidatus Formimonas</taxon>
    </lineage>
</organism>
<dbReference type="EMBL" id="CP017634">
    <property type="protein sequence ID" value="ATW24941.1"/>
    <property type="molecule type" value="Genomic_DNA"/>
</dbReference>
<dbReference type="InterPro" id="IPR011051">
    <property type="entry name" value="RmlC_Cupin_sf"/>
</dbReference>